<proteinExistence type="predicted"/>
<evidence type="ECO:0000259" key="4">
    <source>
        <dbReference type="SMART" id="SM00563"/>
    </source>
</evidence>
<reference evidence="5 6" key="2">
    <citation type="journal article" date="2022" name="Arch. Microbiol.">
        <title>Rhodococcus pseudokoreensis sp. nov. isolated from the rhizosphere of young M26 apple rootstocks.</title>
        <authorList>
            <person name="Kampfer P."/>
            <person name="Glaeser S.P."/>
            <person name="Blom J."/>
            <person name="Wolf J."/>
            <person name="Benning S."/>
            <person name="Schloter M."/>
            <person name="Neumann-Schaal M."/>
        </authorList>
    </citation>
    <scope>NUCLEOTIDE SEQUENCE [LARGE SCALE GENOMIC DNA]</scope>
    <source>
        <strain evidence="5 6">R79</strain>
    </source>
</reference>
<accession>A0A974ZV25</accession>
<keyword evidence="2 5" id="KW-0012">Acyltransferase</keyword>
<feature type="region of interest" description="Disordered" evidence="3">
    <location>
        <begin position="212"/>
        <end position="245"/>
    </location>
</feature>
<dbReference type="SUPFAM" id="SSF69593">
    <property type="entry name" value="Glycerol-3-phosphate (1)-acyltransferase"/>
    <property type="match status" value="1"/>
</dbReference>
<evidence type="ECO:0000256" key="3">
    <source>
        <dbReference type="SAM" id="MobiDB-lite"/>
    </source>
</evidence>
<sequence length="245" mass="26442">MAVEPVYTAVESAAKALSLFQGLRMTRVGLDNIPAEGGAVLAVNHTGYLDFVQLALAVGAVDRKLRLMAKAELANNKVMAFLMRGCGVIPVDRTAGAGAYLAAVERLREGELVGVYPEATISRSFEIKELKSGAARMALDAGVPIVPVIVWGAQRIATKGRPKSLGRHRFPVTVEVGRPIGPREPADALTETLHKEMDAILRRVQDGFDHPAGADWVPRRLGGSAPTIEEAAEMDRREAEERRSR</sequence>
<organism evidence="5 6">
    <name type="scientific">Rhodococcus pseudokoreensis</name>
    <dbReference type="NCBI Taxonomy" id="2811421"/>
    <lineage>
        <taxon>Bacteria</taxon>
        <taxon>Bacillati</taxon>
        <taxon>Actinomycetota</taxon>
        <taxon>Actinomycetes</taxon>
        <taxon>Mycobacteriales</taxon>
        <taxon>Nocardiaceae</taxon>
        <taxon>Rhodococcus</taxon>
    </lineage>
</organism>
<protein>
    <submittedName>
        <fullName evidence="5">1-acyl-sn-glycerol-3-phosphate acyltransferase</fullName>
    </submittedName>
</protein>
<dbReference type="SMART" id="SM00563">
    <property type="entry name" value="PlsC"/>
    <property type="match status" value="1"/>
</dbReference>
<evidence type="ECO:0000313" key="5">
    <source>
        <dbReference type="EMBL" id="QSE91256.1"/>
    </source>
</evidence>
<dbReference type="InterPro" id="IPR002123">
    <property type="entry name" value="Plipid/glycerol_acylTrfase"/>
</dbReference>
<gene>
    <name evidence="5" type="ORF">JWS13_22800</name>
</gene>
<feature type="domain" description="Phospholipid/glycerol acyltransferase" evidence="4">
    <location>
        <begin position="39"/>
        <end position="153"/>
    </location>
</feature>
<evidence type="ECO:0000313" key="6">
    <source>
        <dbReference type="Proteomes" id="UP000662986"/>
    </source>
</evidence>
<dbReference type="GO" id="GO:0016746">
    <property type="term" value="F:acyltransferase activity"/>
    <property type="evidence" value="ECO:0007669"/>
    <property type="project" value="UniProtKB-KW"/>
</dbReference>
<evidence type="ECO:0000256" key="1">
    <source>
        <dbReference type="ARBA" id="ARBA00022679"/>
    </source>
</evidence>
<feature type="compositionally biased region" description="Basic and acidic residues" evidence="3">
    <location>
        <begin position="233"/>
        <end position="245"/>
    </location>
</feature>
<dbReference type="CDD" id="cd07989">
    <property type="entry name" value="LPLAT_AGPAT-like"/>
    <property type="match status" value="1"/>
</dbReference>
<dbReference type="Proteomes" id="UP000662986">
    <property type="component" value="Chromosome"/>
</dbReference>
<dbReference type="Pfam" id="PF01553">
    <property type="entry name" value="Acyltransferase"/>
    <property type="match status" value="1"/>
</dbReference>
<keyword evidence="6" id="KW-1185">Reference proteome</keyword>
<dbReference type="EMBL" id="CP070619">
    <property type="protein sequence ID" value="QSE91256.1"/>
    <property type="molecule type" value="Genomic_DNA"/>
</dbReference>
<keyword evidence="1" id="KW-0808">Transferase</keyword>
<evidence type="ECO:0000256" key="2">
    <source>
        <dbReference type="ARBA" id="ARBA00023315"/>
    </source>
</evidence>
<reference evidence="5 6" key="1">
    <citation type="journal article" date="2021" name="Microbiol. Resour. Announc.">
        <title>Complete Genome Sequences of Two Rhodococcus sp. Strains with Large and Linear Chromosomes, Isolated from Apple Rhizosphere.</title>
        <authorList>
            <person name="Benning S."/>
            <person name="Brugnone N."/>
            <person name="Siani R."/>
            <person name="Kublik S."/>
            <person name="Schloter M."/>
            <person name="Rad V."/>
        </authorList>
    </citation>
    <scope>NUCLEOTIDE SEQUENCE [LARGE SCALE GENOMIC DNA]</scope>
    <source>
        <strain evidence="5 6">R79</strain>
    </source>
</reference>
<dbReference type="PANTHER" id="PTHR10434">
    <property type="entry name" value="1-ACYL-SN-GLYCEROL-3-PHOSPHATE ACYLTRANSFERASE"/>
    <property type="match status" value="1"/>
</dbReference>
<name>A0A974ZV25_9NOCA</name>
<dbReference type="PANTHER" id="PTHR10434:SF55">
    <property type="entry name" value="POSSIBLE ACYLTRANSFERASE"/>
    <property type="match status" value="1"/>
</dbReference>